<name>A0ABS3SAA1_9ACTN</name>
<evidence type="ECO:0008006" key="5">
    <source>
        <dbReference type="Google" id="ProtNLM"/>
    </source>
</evidence>
<feature type="region of interest" description="Disordered" evidence="1">
    <location>
        <begin position="199"/>
        <end position="223"/>
    </location>
</feature>
<evidence type="ECO:0000313" key="3">
    <source>
        <dbReference type="EMBL" id="MBO2465801.1"/>
    </source>
</evidence>
<reference evidence="3 4" key="1">
    <citation type="submission" date="2021-03" db="EMBL/GenBank/DDBJ databases">
        <title>Actinomadura violae sp. nov., isolated from lichen in Thailand.</title>
        <authorList>
            <person name="Kanchanasin P."/>
            <person name="Saeng-In P."/>
            <person name="Phongsopitanun W."/>
            <person name="Yuki M."/>
            <person name="Kudo T."/>
            <person name="Ohkuma M."/>
            <person name="Tanasupawat S."/>
        </authorList>
    </citation>
    <scope>NUCLEOTIDE SEQUENCE [LARGE SCALE GENOMIC DNA]</scope>
    <source>
        <strain evidence="3 4">LCR2-06</strain>
    </source>
</reference>
<sequence length="443" mass="47455">MNETDELDGVRRLLAEPPDPSPEASAKAFGLLTDEMSGGRRVRTTGARRRLRSRWPIGLGAGLVAAGAAAAVVVATVGSPGSPGTGKPSEKIDLNKQAVLAAAAKAALMPTGRYWYTDTVDGQSYIVRAKTGAYAISAASSETFQWTGAKHGSGREFYGRSLPARPLTPRDEALWRRAGSPSSFRVWSNDHYGTYTRRSTPWKADEPETGAGGRWLGDNSVPGKPTGGMTVEDLRNLPTDPERLAARFLRHPSLDANRRDGLRKELAARRQKPVPADPGKRAERAAAIKELQRELAQTEQRLKEDPYGADGTVMDAEELMMDVPFPPAVRAGLMRALAAYPGVRAIGAVVDGLGRKGVALAGPDITIDNGDGDAPGAERGSFVSHQELMFDPRTGELLGGRSVLARPGGAYRSQAPGFVIDYELVRSSGWTDTRPKPPPKLPF</sequence>
<evidence type="ECO:0000313" key="4">
    <source>
        <dbReference type="Proteomes" id="UP000680206"/>
    </source>
</evidence>
<protein>
    <recommendedName>
        <fullName evidence="5">CU044_5270 family protein</fullName>
    </recommendedName>
</protein>
<evidence type="ECO:0000256" key="2">
    <source>
        <dbReference type="SAM" id="Phobius"/>
    </source>
</evidence>
<keyword evidence="2" id="KW-0812">Transmembrane</keyword>
<comment type="caution">
    <text evidence="3">The sequence shown here is derived from an EMBL/GenBank/DDBJ whole genome shotgun (WGS) entry which is preliminary data.</text>
</comment>
<accession>A0ABS3SAA1</accession>
<feature type="transmembrane region" description="Helical" evidence="2">
    <location>
        <begin position="57"/>
        <end position="78"/>
    </location>
</feature>
<dbReference type="RefSeq" id="WP_208252656.1">
    <property type="nucleotide sequence ID" value="NZ_JAGEPF010000052.1"/>
</dbReference>
<organism evidence="3 4">
    <name type="scientific">Actinomadura violacea</name>
    <dbReference type="NCBI Taxonomy" id="2819934"/>
    <lineage>
        <taxon>Bacteria</taxon>
        <taxon>Bacillati</taxon>
        <taxon>Actinomycetota</taxon>
        <taxon>Actinomycetes</taxon>
        <taxon>Streptosporangiales</taxon>
        <taxon>Thermomonosporaceae</taxon>
        <taxon>Actinomadura</taxon>
    </lineage>
</organism>
<feature type="region of interest" description="Disordered" evidence="1">
    <location>
        <begin position="1"/>
        <end position="26"/>
    </location>
</feature>
<dbReference type="Proteomes" id="UP000680206">
    <property type="component" value="Unassembled WGS sequence"/>
</dbReference>
<dbReference type="EMBL" id="JAGEPF010000052">
    <property type="protein sequence ID" value="MBO2465801.1"/>
    <property type="molecule type" value="Genomic_DNA"/>
</dbReference>
<proteinExistence type="predicted"/>
<keyword evidence="4" id="KW-1185">Reference proteome</keyword>
<evidence type="ECO:0000256" key="1">
    <source>
        <dbReference type="SAM" id="MobiDB-lite"/>
    </source>
</evidence>
<keyword evidence="2" id="KW-1133">Transmembrane helix</keyword>
<keyword evidence="2" id="KW-0472">Membrane</keyword>
<gene>
    <name evidence="3" type="ORF">J4709_50415</name>
</gene>